<dbReference type="EMBL" id="QFQS01000001">
    <property type="protein sequence ID" value="PZR00929.1"/>
    <property type="molecule type" value="Genomic_DNA"/>
</dbReference>
<proteinExistence type="predicted"/>
<keyword evidence="2" id="KW-0812">Transmembrane</keyword>
<reference evidence="4 5" key="1">
    <citation type="submission" date="2017-08" db="EMBL/GenBank/DDBJ databases">
        <title>Infants hospitalized years apart are colonized by the same room-sourced microbial strains.</title>
        <authorList>
            <person name="Brooks B."/>
            <person name="Olm M.R."/>
            <person name="Firek B.A."/>
            <person name="Baker R."/>
            <person name="Thomas B.C."/>
            <person name="Morowitz M.J."/>
            <person name="Banfield J.F."/>
        </authorList>
    </citation>
    <scope>NUCLEOTIDE SEQUENCE [LARGE SCALE GENOMIC DNA]</scope>
    <source>
        <strain evidence="4">S2_003_000_R2_11</strain>
    </source>
</reference>
<evidence type="ECO:0000256" key="1">
    <source>
        <dbReference type="SAM" id="MobiDB-lite"/>
    </source>
</evidence>
<gene>
    <name evidence="4" type="ORF">DI533_01885</name>
</gene>
<feature type="transmembrane region" description="Helical" evidence="2">
    <location>
        <begin position="23"/>
        <end position="45"/>
    </location>
</feature>
<dbReference type="Pfam" id="PF05036">
    <property type="entry name" value="SPOR"/>
    <property type="match status" value="1"/>
</dbReference>
<dbReference type="Proteomes" id="UP000248975">
    <property type="component" value="Unassembled WGS sequence"/>
</dbReference>
<dbReference type="InterPro" id="IPR036680">
    <property type="entry name" value="SPOR-like_sf"/>
</dbReference>
<organism evidence="4 5">
    <name type="scientific">Cereibacter sphaeroides</name>
    <name type="common">Rhodobacter sphaeroides</name>
    <dbReference type="NCBI Taxonomy" id="1063"/>
    <lineage>
        <taxon>Bacteria</taxon>
        <taxon>Pseudomonadati</taxon>
        <taxon>Pseudomonadota</taxon>
        <taxon>Alphaproteobacteria</taxon>
        <taxon>Rhodobacterales</taxon>
        <taxon>Paracoccaceae</taxon>
        <taxon>Cereibacter</taxon>
    </lineage>
</organism>
<keyword evidence="2" id="KW-0472">Membrane</keyword>
<feature type="region of interest" description="Disordered" evidence="1">
    <location>
        <begin position="183"/>
        <end position="207"/>
    </location>
</feature>
<dbReference type="GO" id="GO:0042834">
    <property type="term" value="F:peptidoglycan binding"/>
    <property type="evidence" value="ECO:0007669"/>
    <property type="project" value="InterPro"/>
</dbReference>
<name>A0A2W5SCU7_CERSP</name>
<evidence type="ECO:0000313" key="4">
    <source>
        <dbReference type="EMBL" id="PZR00929.1"/>
    </source>
</evidence>
<sequence>MAVLGDDEFEGYASAPERGRMQFYLNTAGAVTSIALVAGLAVWGYNLAVRDVSGIPVVRALEGPMRIAPQEPGGEIAANVGLSVNEVAAEGSVAPLPDQMVLAPRPVDLSADDQPVAMSSLEQAGAEVATLAALPAVEAPVGADPLASSPPAAEVSSDAALESAVNDALSEALGDDATLVAAESAPPGAIVRSPRPERRPEGDGSAEAEIVPVSVDATVIESAGEVDIASVAAGTRLVQLGAYDNETDARAEWAKLQAQFGDLIAPKALVLQQAESGGRSFVRLRAMGFEDEADARRFCSALLAENASCIPVAHRP</sequence>
<evidence type="ECO:0000256" key="2">
    <source>
        <dbReference type="SAM" id="Phobius"/>
    </source>
</evidence>
<comment type="caution">
    <text evidence="4">The sequence shown here is derived from an EMBL/GenBank/DDBJ whole genome shotgun (WGS) entry which is preliminary data.</text>
</comment>
<evidence type="ECO:0000313" key="5">
    <source>
        <dbReference type="Proteomes" id="UP000248975"/>
    </source>
</evidence>
<protein>
    <submittedName>
        <fullName evidence="4">SPOR domain-containing protein</fullName>
    </submittedName>
</protein>
<accession>A0A2W5SCU7</accession>
<dbReference type="Gene3D" id="3.30.70.1070">
    <property type="entry name" value="Sporulation related repeat"/>
    <property type="match status" value="1"/>
</dbReference>
<keyword evidence="2" id="KW-1133">Transmembrane helix</keyword>
<dbReference type="PROSITE" id="PS51724">
    <property type="entry name" value="SPOR"/>
    <property type="match status" value="1"/>
</dbReference>
<dbReference type="InterPro" id="IPR007730">
    <property type="entry name" value="SPOR-like_dom"/>
</dbReference>
<evidence type="ECO:0000259" key="3">
    <source>
        <dbReference type="PROSITE" id="PS51724"/>
    </source>
</evidence>
<feature type="domain" description="SPOR" evidence="3">
    <location>
        <begin position="230"/>
        <end position="316"/>
    </location>
</feature>
<dbReference type="AlphaFoldDB" id="A0A2W5SCU7"/>